<evidence type="ECO:0000313" key="4">
    <source>
        <dbReference type="EMBL" id="MDF9300595.1"/>
    </source>
</evidence>
<keyword evidence="5" id="KW-1185">Reference proteome</keyword>
<dbReference type="Proteomes" id="UP001146336">
    <property type="component" value="Unassembled WGS sequence"/>
</dbReference>
<protein>
    <submittedName>
        <fullName evidence="4">Type II CAAX endopeptidase family protein</fullName>
    </submittedName>
</protein>
<feature type="transmembrane region" description="Helical" evidence="2">
    <location>
        <begin position="78"/>
        <end position="102"/>
    </location>
</feature>
<evidence type="ECO:0000313" key="5">
    <source>
        <dbReference type="Proteomes" id="UP001146336"/>
    </source>
</evidence>
<evidence type="ECO:0000259" key="3">
    <source>
        <dbReference type="Pfam" id="PF02517"/>
    </source>
</evidence>
<keyword evidence="2" id="KW-0472">Membrane</keyword>
<proteinExistence type="inferred from homology"/>
<gene>
    <name evidence="4" type="ORF">OIT47_009980</name>
</gene>
<feature type="domain" description="CAAX prenyl protease 2/Lysostaphin resistance protein A-like" evidence="3">
    <location>
        <begin position="116"/>
        <end position="211"/>
    </location>
</feature>
<feature type="transmembrane region" description="Helical" evidence="2">
    <location>
        <begin position="146"/>
        <end position="166"/>
    </location>
</feature>
<dbReference type="InterPro" id="IPR003675">
    <property type="entry name" value="Rce1/LyrA-like_dom"/>
</dbReference>
<keyword evidence="2" id="KW-0812">Transmembrane</keyword>
<feature type="transmembrane region" description="Helical" evidence="2">
    <location>
        <begin position="40"/>
        <end position="58"/>
    </location>
</feature>
<dbReference type="PANTHER" id="PTHR39430">
    <property type="entry name" value="MEMBRANE-ASSOCIATED PROTEASE-RELATED"/>
    <property type="match status" value="1"/>
</dbReference>
<comment type="caution">
    <text evidence="4">The sequence shown here is derived from an EMBL/GenBank/DDBJ whole genome shotgun (WGS) entry which is preliminary data.</text>
</comment>
<accession>A0ABT6D501</accession>
<dbReference type="RefSeq" id="WP_199405032.1">
    <property type="nucleotide sequence ID" value="NZ_JAOZFC020000003.1"/>
</dbReference>
<dbReference type="Pfam" id="PF02517">
    <property type="entry name" value="Rce1-like"/>
    <property type="match status" value="1"/>
</dbReference>
<dbReference type="PANTHER" id="PTHR39430:SF1">
    <property type="entry name" value="PROTEASE"/>
    <property type="match status" value="1"/>
</dbReference>
<comment type="similarity">
    <text evidence="1">Belongs to the UPF0177 family.</text>
</comment>
<feature type="transmembrane region" description="Helical" evidence="2">
    <location>
        <begin position="114"/>
        <end position="134"/>
    </location>
</feature>
<feature type="transmembrane region" description="Helical" evidence="2">
    <location>
        <begin position="172"/>
        <end position="192"/>
    </location>
</feature>
<keyword evidence="2" id="KW-1133">Transmembrane helix</keyword>
<reference evidence="4" key="1">
    <citation type="submission" date="2023-03" db="EMBL/GenBank/DDBJ databases">
        <title>Comparative genomics of Weissella fermenti BK2, and weissella type species.</title>
        <authorList>
            <person name="Lee J.K."/>
            <person name="Baek J.H."/>
            <person name="Kim J.M."/>
            <person name="Choi D.G."/>
            <person name="Jeon C.O."/>
        </authorList>
    </citation>
    <scope>NUCLEOTIDE SEQUENCE</scope>
    <source>
        <strain evidence="4">BK2</strain>
    </source>
</reference>
<name>A0ABT6D501_9LACO</name>
<feature type="transmembrane region" description="Helical" evidence="2">
    <location>
        <begin position="246"/>
        <end position="265"/>
    </location>
</feature>
<feature type="transmembrane region" description="Helical" evidence="2">
    <location>
        <begin position="12"/>
        <end position="34"/>
    </location>
</feature>
<feature type="transmembrane region" description="Helical" evidence="2">
    <location>
        <begin position="199"/>
        <end position="218"/>
    </location>
</feature>
<evidence type="ECO:0000256" key="2">
    <source>
        <dbReference type="SAM" id="Phobius"/>
    </source>
</evidence>
<evidence type="ECO:0000256" key="1">
    <source>
        <dbReference type="ARBA" id="ARBA00009067"/>
    </source>
</evidence>
<sequence length="276" mass="30119">MLVRSLKTIAISIFGVAYLILGQFIGAMVAPVFPEKFTGIVSYFTYLLFVFITLMLFARFKKGGPESLGFNFIGIKWWWFVFALVLPWVLNLVMMVLLHGSIVPDPNLSGNNAIFTLIAAIISGLTAGFTEEMIFRGLLFSKVKEYSGTLVAVIFPSFVFAAAHILNGAISIASIIMLLLGGTAVGIMFSMIRIATGSIWAGALVHSVWDILIVSPLSESPLFSLSFNDSLKGNLLLSGGDFGIETSLPAILLYTLVALGLYYTMKKYPSILKLKY</sequence>
<dbReference type="EMBL" id="JAOZFC020000003">
    <property type="protein sequence ID" value="MDF9300595.1"/>
    <property type="molecule type" value="Genomic_DNA"/>
</dbReference>
<organism evidence="4 5">
    <name type="scientific">Weissella fermenti</name>
    <dbReference type="NCBI Taxonomy" id="2987699"/>
    <lineage>
        <taxon>Bacteria</taxon>
        <taxon>Bacillati</taxon>
        <taxon>Bacillota</taxon>
        <taxon>Bacilli</taxon>
        <taxon>Lactobacillales</taxon>
        <taxon>Lactobacillaceae</taxon>
        <taxon>Weissella</taxon>
    </lineage>
</organism>